<dbReference type="PRINTS" id="PR00959">
    <property type="entry name" value="MEVGALKINASE"/>
</dbReference>
<dbReference type="GO" id="GO:0005524">
    <property type="term" value="F:ATP binding"/>
    <property type="evidence" value="ECO:0007669"/>
    <property type="project" value="UniProtKB-KW"/>
</dbReference>
<keyword evidence="3" id="KW-0299">Galactose metabolism</keyword>
<dbReference type="OrthoDB" id="250531at2"/>
<evidence type="ECO:0000259" key="5">
    <source>
        <dbReference type="Pfam" id="PF10509"/>
    </source>
</evidence>
<dbReference type="SUPFAM" id="SSF54211">
    <property type="entry name" value="Ribosomal protein S5 domain 2-like"/>
    <property type="match status" value="1"/>
</dbReference>
<dbReference type="RefSeq" id="WP_072150502.1">
    <property type="nucleotide sequence ID" value="NZ_CZVU01000049.1"/>
</dbReference>
<feature type="domain" description="Galactokinase N-terminal" evidence="5">
    <location>
        <begin position="5"/>
        <end position="52"/>
    </location>
</feature>
<keyword evidence="1" id="KW-0547">Nucleotide-binding</keyword>
<dbReference type="Gene3D" id="3.30.70.890">
    <property type="entry name" value="GHMP kinase, C-terminal domain"/>
    <property type="match status" value="1"/>
</dbReference>
<accession>A0A656D7X9</accession>
<dbReference type="PRINTS" id="PR00473">
    <property type="entry name" value="GALCTOKINASE"/>
</dbReference>
<evidence type="ECO:0000256" key="1">
    <source>
        <dbReference type="ARBA" id="ARBA00022741"/>
    </source>
</evidence>
<dbReference type="GO" id="GO:0006012">
    <property type="term" value="P:galactose metabolic process"/>
    <property type="evidence" value="ECO:0007669"/>
    <property type="project" value="UniProtKB-KW"/>
</dbReference>
<evidence type="ECO:0000313" key="7">
    <source>
        <dbReference type="Proteomes" id="UP000243065"/>
    </source>
</evidence>
<keyword evidence="3" id="KW-0119">Carbohydrate metabolism</keyword>
<dbReference type="Pfam" id="PF08544">
    <property type="entry name" value="GHMP_kinases_C"/>
    <property type="match status" value="1"/>
</dbReference>
<proteinExistence type="predicted"/>
<evidence type="ECO:0000256" key="3">
    <source>
        <dbReference type="ARBA" id="ARBA00023144"/>
    </source>
</evidence>
<dbReference type="InterPro" id="IPR000705">
    <property type="entry name" value="Galactokinase"/>
</dbReference>
<dbReference type="InterPro" id="IPR020568">
    <property type="entry name" value="Ribosomal_Su5_D2-typ_SF"/>
</dbReference>
<dbReference type="InterPro" id="IPR019539">
    <property type="entry name" value="GalKase_N"/>
</dbReference>
<keyword evidence="7" id="KW-1185">Reference proteome</keyword>
<dbReference type="GO" id="GO:0004335">
    <property type="term" value="F:galactokinase activity"/>
    <property type="evidence" value="ECO:0007669"/>
    <property type="project" value="InterPro"/>
</dbReference>
<dbReference type="Proteomes" id="UP000243065">
    <property type="component" value="Unassembled WGS sequence"/>
</dbReference>
<dbReference type="GO" id="GO:0005829">
    <property type="term" value="C:cytosol"/>
    <property type="evidence" value="ECO:0007669"/>
    <property type="project" value="TreeGrafter"/>
</dbReference>
<organism evidence="6 7">
    <name type="scientific">Kryptobacter tengchongensis</name>
    <dbReference type="NCBI Taxonomy" id="1643429"/>
    <lineage>
        <taxon>Bacteria</taxon>
        <taxon>Pseudomonadati</taxon>
        <taxon>Candidatus Kryptoniota</taxon>
        <taxon>Candidatus Kryptobacter</taxon>
    </lineage>
</organism>
<dbReference type="EMBL" id="CZVU01000049">
    <property type="protein sequence ID" value="CUT02423.1"/>
    <property type="molecule type" value="Genomic_DNA"/>
</dbReference>
<dbReference type="InterPro" id="IPR036554">
    <property type="entry name" value="GHMP_kinase_C_sf"/>
</dbReference>
<reference evidence="6 7" key="1">
    <citation type="submission" date="2015-11" db="EMBL/GenBank/DDBJ databases">
        <authorList>
            <person name="Varghese N."/>
        </authorList>
    </citation>
    <scope>NUCLEOTIDE SEQUENCE [LARGE SCALE GENOMIC DNA]</scope>
    <source>
        <strain evidence="6 7">JGI-24</strain>
    </source>
</reference>
<dbReference type="PIRSF" id="PIRSF000530">
    <property type="entry name" value="Galactokinase"/>
    <property type="match status" value="1"/>
</dbReference>
<dbReference type="InterPro" id="IPR006206">
    <property type="entry name" value="Mevalonate/galactokinase"/>
</dbReference>
<sequence length="379" mass="42619">MIDSLHNSIFYEKPEVVSSAPGRIKLMGEHTHYGHGFIFSIALNRRTYVSLSSRADEKFVVYSNNKFAIEIFTKRSLDKIEANEWITPIKATLKSFLDNGYDISGLNICIASDIPPNLDLGEISAIVVALSFAIRHLQNIDIDDINLLHLCEKVGKFLTLSYENIYDYMASAMAINNSGILIDCQNFKYEYAPVPVSLKILIIDTGERNENAIYKFLKREEECKLAFDIISSVNPQINSLRSLTLDELKRYSNFIEKSSMGRIKYIVGENERTLNFVIALRRHNLSLLGKLMFDSHLSLRNDYEVSTSEIDAIVDISATVDGIIGAKLLGTGSTAVAITIKEKTGEAIRIISEEFLKYFGKKLKIYVTSPENGVEVSSR</sequence>
<dbReference type="Pfam" id="PF10509">
    <property type="entry name" value="GalKase_gal_bdg"/>
    <property type="match status" value="1"/>
</dbReference>
<dbReference type="InterPro" id="IPR013750">
    <property type="entry name" value="GHMP_kinase_C_dom"/>
</dbReference>
<keyword evidence="6" id="KW-0418">Kinase</keyword>
<feature type="domain" description="GHMP kinase C-terminal" evidence="4">
    <location>
        <begin position="278"/>
        <end position="348"/>
    </location>
</feature>
<evidence type="ECO:0000313" key="6">
    <source>
        <dbReference type="EMBL" id="CUT02423.1"/>
    </source>
</evidence>
<evidence type="ECO:0000259" key="4">
    <source>
        <dbReference type="Pfam" id="PF08544"/>
    </source>
</evidence>
<dbReference type="PANTHER" id="PTHR10457">
    <property type="entry name" value="MEVALONATE KINASE/GALACTOKINASE"/>
    <property type="match status" value="1"/>
</dbReference>
<dbReference type="SUPFAM" id="SSF55060">
    <property type="entry name" value="GHMP Kinase, C-terminal domain"/>
    <property type="match status" value="1"/>
</dbReference>
<dbReference type="InterPro" id="IPR014721">
    <property type="entry name" value="Ribsml_uS5_D2-typ_fold_subgr"/>
</dbReference>
<keyword evidence="2" id="KW-0067">ATP-binding</keyword>
<dbReference type="AlphaFoldDB" id="A0A656D7X9"/>
<name>A0A656D7X9_KRYT1</name>
<evidence type="ECO:0000256" key="2">
    <source>
        <dbReference type="ARBA" id="ARBA00022840"/>
    </source>
</evidence>
<protein>
    <submittedName>
        <fullName evidence="6">Galactokinase</fullName>
    </submittedName>
</protein>
<dbReference type="PANTHER" id="PTHR10457:SF7">
    <property type="entry name" value="GALACTOKINASE-RELATED"/>
    <property type="match status" value="1"/>
</dbReference>
<dbReference type="Gene3D" id="3.30.230.10">
    <property type="match status" value="1"/>
</dbReference>
<keyword evidence="6" id="KW-0808">Transferase</keyword>
<gene>
    <name evidence="6" type="ORF">JGI24_01122</name>
</gene>